<evidence type="ECO:0000313" key="1">
    <source>
        <dbReference type="EMBL" id="KAL2267749.1"/>
    </source>
</evidence>
<dbReference type="EMBL" id="JAZGUE010000004">
    <property type="protein sequence ID" value="KAL2267749.1"/>
    <property type="molecule type" value="Genomic_DNA"/>
</dbReference>
<accession>A0ABR4DDP4</accession>
<sequence length="121" mass="13726">MFPSSYWRHLAAPLQGGDFFPFPLRLGSRVLGGHVPGPSRACSAWSFFFLFHALRWVAMKHERSLRPTRRFPGLKHSLALILRVTSPSQGHANTCRHALLQYMFVWASRGHATGRTQSRPS</sequence>
<dbReference type="RefSeq" id="XP_070866476.1">
    <property type="nucleotide sequence ID" value="XM_071011581.1"/>
</dbReference>
<reference evidence="1 2" key="1">
    <citation type="journal article" date="2024" name="Commun. Biol.">
        <title>Comparative genomic analysis of thermophilic fungi reveals convergent evolutionary adaptations and gene losses.</title>
        <authorList>
            <person name="Steindorff A.S."/>
            <person name="Aguilar-Pontes M.V."/>
            <person name="Robinson A.J."/>
            <person name="Andreopoulos B."/>
            <person name="LaButti K."/>
            <person name="Kuo A."/>
            <person name="Mondo S."/>
            <person name="Riley R."/>
            <person name="Otillar R."/>
            <person name="Haridas S."/>
            <person name="Lipzen A."/>
            <person name="Grimwood J."/>
            <person name="Schmutz J."/>
            <person name="Clum A."/>
            <person name="Reid I.D."/>
            <person name="Moisan M.C."/>
            <person name="Butler G."/>
            <person name="Nguyen T.T.M."/>
            <person name="Dewar K."/>
            <person name="Conant G."/>
            <person name="Drula E."/>
            <person name="Henrissat B."/>
            <person name="Hansel C."/>
            <person name="Singer S."/>
            <person name="Hutchinson M.I."/>
            <person name="de Vries R.P."/>
            <person name="Natvig D.O."/>
            <person name="Powell A.J."/>
            <person name="Tsang A."/>
            <person name="Grigoriev I.V."/>
        </authorList>
    </citation>
    <scope>NUCLEOTIDE SEQUENCE [LARGE SCALE GENOMIC DNA]</scope>
    <source>
        <strain evidence="1 2">ATCC 22073</strain>
    </source>
</reference>
<name>A0ABR4DDP4_9PEZI</name>
<proteinExistence type="predicted"/>
<gene>
    <name evidence="1" type="ORF">VTJ83DRAFT_5026</name>
</gene>
<evidence type="ECO:0000313" key="2">
    <source>
        <dbReference type="Proteomes" id="UP001600064"/>
    </source>
</evidence>
<organism evidence="1 2">
    <name type="scientific">Remersonia thermophila</name>
    <dbReference type="NCBI Taxonomy" id="72144"/>
    <lineage>
        <taxon>Eukaryota</taxon>
        <taxon>Fungi</taxon>
        <taxon>Dikarya</taxon>
        <taxon>Ascomycota</taxon>
        <taxon>Pezizomycotina</taxon>
        <taxon>Sordariomycetes</taxon>
        <taxon>Sordariomycetidae</taxon>
        <taxon>Sordariales</taxon>
        <taxon>Sordariales incertae sedis</taxon>
        <taxon>Remersonia</taxon>
    </lineage>
</organism>
<protein>
    <submittedName>
        <fullName evidence="1">Uncharacterized protein</fullName>
    </submittedName>
</protein>
<dbReference type="GeneID" id="98126225"/>
<dbReference type="Proteomes" id="UP001600064">
    <property type="component" value="Unassembled WGS sequence"/>
</dbReference>
<comment type="caution">
    <text evidence="1">The sequence shown here is derived from an EMBL/GenBank/DDBJ whole genome shotgun (WGS) entry which is preliminary data.</text>
</comment>
<keyword evidence="2" id="KW-1185">Reference proteome</keyword>